<dbReference type="PANTHER" id="PTHR30069">
    <property type="entry name" value="TONB-DEPENDENT OUTER MEMBRANE RECEPTOR"/>
    <property type="match status" value="1"/>
</dbReference>
<evidence type="ECO:0000313" key="13">
    <source>
        <dbReference type="Proteomes" id="UP000464214"/>
    </source>
</evidence>
<dbReference type="GO" id="GO:0015344">
    <property type="term" value="F:siderophore uptake transmembrane transporter activity"/>
    <property type="evidence" value="ECO:0007669"/>
    <property type="project" value="TreeGrafter"/>
</dbReference>
<feature type="signal peptide" evidence="10">
    <location>
        <begin position="1"/>
        <end position="24"/>
    </location>
</feature>
<keyword evidence="4 9" id="KW-0812">Transmembrane</keyword>
<dbReference type="InterPro" id="IPR037066">
    <property type="entry name" value="Plug_dom_sf"/>
</dbReference>
<evidence type="ECO:0000313" key="12">
    <source>
        <dbReference type="EMBL" id="QHL87463.1"/>
    </source>
</evidence>
<evidence type="ECO:0000256" key="2">
    <source>
        <dbReference type="ARBA" id="ARBA00022448"/>
    </source>
</evidence>
<keyword evidence="2 9" id="KW-0813">Transport</keyword>
<evidence type="ECO:0000256" key="9">
    <source>
        <dbReference type="PROSITE-ProRule" id="PRU01360"/>
    </source>
</evidence>
<comment type="similarity">
    <text evidence="9">Belongs to the TonB-dependent receptor family.</text>
</comment>
<dbReference type="AlphaFoldDB" id="A0A6P1P1D2"/>
<gene>
    <name evidence="12" type="ORF">GU926_08435</name>
</gene>
<dbReference type="GO" id="GO:0044718">
    <property type="term" value="P:siderophore transmembrane transport"/>
    <property type="evidence" value="ECO:0007669"/>
    <property type="project" value="TreeGrafter"/>
</dbReference>
<dbReference type="PANTHER" id="PTHR30069:SF29">
    <property type="entry name" value="HEMOGLOBIN AND HEMOGLOBIN-HAPTOGLOBIN-BINDING PROTEIN 1-RELATED"/>
    <property type="match status" value="1"/>
</dbReference>
<name>A0A6P1P1D2_9BACT</name>
<keyword evidence="6" id="KW-0798">TonB box</keyword>
<evidence type="ECO:0000256" key="7">
    <source>
        <dbReference type="ARBA" id="ARBA00023136"/>
    </source>
</evidence>
<feature type="domain" description="TonB-dependent receptor plug" evidence="11">
    <location>
        <begin position="119"/>
        <end position="226"/>
    </location>
</feature>
<dbReference type="KEGG" id="nib:GU926_08435"/>
<keyword evidence="5 10" id="KW-0732">Signal</keyword>
<organism evidence="12 13">
    <name type="scientific">Nibribacter ruber</name>
    <dbReference type="NCBI Taxonomy" id="2698458"/>
    <lineage>
        <taxon>Bacteria</taxon>
        <taxon>Pseudomonadati</taxon>
        <taxon>Bacteroidota</taxon>
        <taxon>Cytophagia</taxon>
        <taxon>Cytophagales</taxon>
        <taxon>Hymenobacteraceae</taxon>
        <taxon>Nibribacter</taxon>
    </lineage>
</organism>
<dbReference type="EMBL" id="CP047897">
    <property type="protein sequence ID" value="QHL87463.1"/>
    <property type="molecule type" value="Genomic_DNA"/>
</dbReference>
<dbReference type="PROSITE" id="PS52016">
    <property type="entry name" value="TONB_DEPENDENT_REC_3"/>
    <property type="match status" value="1"/>
</dbReference>
<dbReference type="Gene3D" id="2.170.130.10">
    <property type="entry name" value="TonB-dependent receptor, plug domain"/>
    <property type="match status" value="1"/>
</dbReference>
<dbReference type="InterPro" id="IPR039426">
    <property type="entry name" value="TonB-dep_rcpt-like"/>
</dbReference>
<evidence type="ECO:0000256" key="10">
    <source>
        <dbReference type="SAM" id="SignalP"/>
    </source>
</evidence>
<evidence type="ECO:0000256" key="4">
    <source>
        <dbReference type="ARBA" id="ARBA00022692"/>
    </source>
</evidence>
<protein>
    <submittedName>
        <fullName evidence="12">TonB-dependent receptor</fullName>
    </submittedName>
</protein>
<sequence>MKFKLQRILCVVPLLLLFVTTAFAQRTIRGKVVDATTQESLPGASVAVKGGTDGVTTDVDGTFALKTSAENVTLVVNYIGYVQQEVSVSGSNAGTIKLKATESSVNEVLVTANSYAIDRETPVAMSTITSEVIAERIGNQEFPEVLKSTPGVYATKSGGGFGDSRINVRGFQSQNVAVMINGVPVNDMENGSVYWSNWAGLSDVTRSMQVQRGLGASKVAVPSIGGTINIMTRTTDAIKGGSIFQGFGNNGYLKTGVSLSTGLTENGWAVSVAGSKSEGNGWAEGLEFEAYNYFFNVSKNLNDKHVLSLTGFGAPQVHGQRQTRLPIETYRNAPQGLKFNPDWGVKDGKVVNVEDNFYHKPQFSLNHYWTIDETSFLSTAAYASVGTGGGGAFTGTLPRTGNQYSPYDLDAAVNANVASADGRALSFLRASRNDHNWYGILSTYQKGVSENFDLLGGIDFRYYHGKHFTEVTDLLGADYVLNTANVNTPNDRARVGDKISYWNDGIVLWEGGFLQGEYKTGPLATFVSLAASNTSYKRIDYFLYKDEDPMQETAFQNFFGYQVKGGANYNLTETHNIFGNAGYFTRAPFFNAVFLNNSNVVNEDAQNEKILSFELGYGYRTSMFSANINAYRTTWQDRSFTRRYAGATPGTFFFANLLGVDAIHQGVELDFSFRPIQKLTVQGMMSVGDWRWLNNLDAVTVTDETQTVTRTIGPIYMKDLKVGDAAQKTAALRLDYELMPDFKVGADYNYYGDFTADFDPSTLLEADLKPWQAPNYGLLDLNAVFRFKIGNLNASLIGNVNNVLNTEYISDAQATFTAVENGPDISNASNSSVFYGVGRTWTTSFKINF</sequence>
<dbReference type="Gene3D" id="2.40.170.20">
    <property type="entry name" value="TonB-dependent receptor, beta-barrel domain"/>
    <property type="match status" value="1"/>
</dbReference>
<keyword evidence="13" id="KW-1185">Reference proteome</keyword>
<evidence type="ECO:0000256" key="3">
    <source>
        <dbReference type="ARBA" id="ARBA00022452"/>
    </source>
</evidence>
<dbReference type="InterPro" id="IPR036942">
    <property type="entry name" value="Beta-barrel_TonB_sf"/>
</dbReference>
<keyword evidence="3 9" id="KW-1134">Transmembrane beta strand</keyword>
<dbReference type="SUPFAM" id="SSF56935">
    <property type="entry name" value="Porins"/>
    <property type="match status" value="1"/>
</dbReference>
<evidence type="ECO:0000256" key="1">
    <source>
        <dbReference type="ARBA" id="ARBA00004571"/>
    </source>
</evidence>
<dbReference type="Proteomes" id="UP000464214">
    <property type="component" value="Chromosome"/>
</dbReference>
<dbReference type="InterPro" id="IPR010917">
    <property type="entry name" value="TonB_rcpt_CS"/>
</dbReference>
<dbReference type="GO" id="GO:0009279">
    <property type="term" value="C:cell outer membrane"/>
    <property type="evidence" value="ECO:0007669"/>
    <property type="project" value="UniProtKB-SubCell"/>
</dbReference>
<evidence type="ECO:0000256" key="6">
    <source>
        <dbReference type="ARBA" id="ARBA00023077"/>
    </source>
</evidence>
<keyword evidence="12" id="KW-0675">Receptor</keyword>
<dbReference type="Pfam" id="PF07715">
    <property type="entry name" value="Plug"/>
    <property type="match status" value="1"/>
</dbReference>
<dbReference type="RefSeq" id="WP_160690887.1">
    <property type="nucleotide sequence ID" value="NZ_CP047897.1"/>
</dbReference>
<evidence type="ECO:0000256" key="5">
    <source>
        <dbReference type="ARBA" id="ARBA00022729"/>
    </source>
</evidence>
<evidence type="ECO:0000256" key="8">
    <source>
        <dbReference type="ARBA" id="ARBA00023237"/>
    </source>
</evidence>
<evidence type="ECO:0000259" key="11">
    <source>
        <dbReference type="Pfam" id="PF07715"/>
    </source>
</evidence>
<dbReference type="PROSITE" id="PS01156">
    <property type="entry name" value="TONB_DEPENDENT_REC_2"/>
    <property type="match status" value="1"/>
</dbReference>
<dbReference type="InterPro" id="IPR008969">
    <property type="entry name" value="CarboxyPept-like_regulatory"/>
</dbReference>
<accession>A0A6P1P1D2</accession>
<dbReference type="Pfam" id="PF13715">
    <property type="entry name" value="CarbopepD_reg_2"/>
    <property type="match status" value="1"/>
</dbReference>
<keyword evidence="8 9" id="KW-0998">Cell outer membrane</keyword>
<reference evidence="12 13" key="1">
    <citation type="submission" date="2020-01" db="EMBL/GenBank/DDBJ databases">
        <authorList>
            <person name="Kim M."/>
        </authorList>
    </citation>
    <scope>NUCLEOTIDE SEQUENCE [LARGE SCALE GENOMIC DNA]</scope>
    <source>
        <strain evidence="12 13">BT10</strain>
    </source>
</reference>
<feature type="chain" id="PRO_5026735897" evidence="10">
    <location>
        <begin position="25"/>
        <end position="849"/>
    </location>
</feature>
<proteinExistence type="inferred from homology"/>
<dbReference type="InterPro" id="IPR012910">
    <property type="entry name" value="Plug_dom"/>
</dbReference>
<keyword evidence="7 9" id="KW-0472">Membrane</keyword>
<dbReference type="SUPFAM" id="SSF49464">
    <property type="entry name" value="Carboxypeptidase regulatory domain-like"/>
    <property type="match status" value="1"/>
</dbReference>
<comment type="subcellular location">
    <subcellularLocation>
        <location evidence="1 9">Cell outer membrane</location>
        <topology evidence="1 9">Multi-pass membrane protein</topology>
    </subcellularLocation>
</comment>
<dbReference type="Gene3D" id="2.60.40.1120">
    <property type="entry name" value="Carboxypeptidase-like, regulatory domain"/>
    <property type="match status" value="1"/>
</dbReference>